<dbReference type="InterPro" id="IPR025736">
    <property type="entry name" value="PucR_C-HTH_dom"/>
</dbReference>
<dbReference type="InterPro" id="IPR008599">
    <property type="entry name" value="Diacid_rec"/>
</dbReference>
<protein>
    <submittedName>
        <fullName evidence="5">Sugar diacid recognition domain-containing protein</fullName>
    </submittedName>
</protein>
<sequence length="367" mass="42409">MQLREQLAERIVERAQKIIKYPLNVMDETGIIIASTNPARKYQKHGGAVLALTELKPIEISDTMLPEFPNVQPGVNLPIIFNNEAIGVIGISGPLKEVRPFGELVKMSAEMVVEYTSMVEMTRWSERKREEFLLECIDTHASQNHLIDMAAQLKVDIFQRHAIGIIEVTEAEHQKEVNRVLGTWSRQRLKAENSYKTTIVLFNASDIDTEKPTRAVNDWQSLQAHLKQELHVPFHCALGHVYEEPYQIPFAFQSALAVLKSGMRLAPNCRFYCYQDYEIPSLFEGTLHEWQKNKLAAQNSQLELADPTLIHTLMTWFDNDCDVKQTSEMLYIHPNTLRYRLKRVEEICNIDLHHYKDVCRLYFSLIL</sequence>
<organism evidence="5 6">
    <name type="scientific">Vibrio porteresiae DSM 19223</name>
    <dbReference type="NCBI Taxonomy" id="1123496"/>
    <lineage>
        <taxon>Bacteria</taxon>
        <taxon>Pseudomonadati</taxon>
        <taxon>Pseudomonadota</taxon>
        <taxon>Gammaproteobacteria</taxon>
        <taxon>Vibrionales</taxon>
        <taxon>Vibrionaceae</taxon>
        <taxon>Vibrio</taxon>
    </lineage>
</organism>
<evidence type="ECO:0000259" key="2">
    <source>
        <dbReference type="Pfam" id="PF05651"/>
    </source>
</evidence>
<evidence type="ECO:0000313" key="5">
    <source>
        <dbReference type="EMBL" id="WPC75430.1"/>
    </source>
</evidence>
<dbReference type="InterPro" id="IPR051448">
    <property type="entry name" value="CdaR-like_regulators"/>
</dbReference>
<dbReference type="PANTHER" id="PTHR33744:SF15">
    <property type="entry name" value="CARBOHYDRATE DIACID REGULATOR"/>
    <property type="match status" value="1"/>
</dbReference>
<dbReference type="Pfam" id="PF17853">
    <property type="entry name" value="GGDEF_2"/>
    <property type="match status" value="1"/>
</dbReference>
<dbReference type="RefSeq" id="WP_261897414.1">
    <property type="nucleotide sequence ID" value="NZ_AP024896.1"/>
</dbReference>
<comment type="similarity">
    <text evidence="1">Belongs to the CdaR family.</text>
</comment>
<feature type="domain" description="CdaR GGDEF-like" evidence="4">
    <location>
        <begin position="143"/>
        <end position="260"/>
    </location>
</feature>
<dbReference type="Gene3D" id="1.10.10.2840">
    <property type="entry name" value="PucR C-terminal helix-turn-helix domain"/>
    <property type="match status" value="1"/>
</dbReference>
<proteinExistence type="inferred from homology"/>
<reference evidence="5 6" key="1">
    <citation type="submission" date="2023-11" db="EMBL/GenBank/DDBJ databases">
        <title>Plant-associative lifestyle of Vibrio porteresiae and its evolutionary dynamics.</title>
        <authorList>
            <person name="Rameshkumar N."/>
            <person name="Kirti K."/>
        </authorList>
    </citation>
    <scope>NUCLEOTIDE SEQUENCE [LARGE SCALE GENOMIC DNA]</scope>
    <source>
        <strain evidence="5 6">MSSRF30</strain>
    </source>
</reference>
<evidence type="ECO:0000313" key="6">
    <source>
        <dbReference type="Proteomes" id="UP001304071"/>
    </source>
</evidence>
<evidence type="ECO:0000259" key="4">
    <source>
        <dbReference type="Pfam" id="PF17853"/>
    </source>
</evidence>
<accession>A0ABZ0QG72</accession>
<evidence type="ECO:0000256" key="1">
    <source>
        <dbReference type="ARBA" id="ARBA00006754"/>
    </source>
</evidence>
<evidence type="ECO:0000259" key="3">
    <source>
        <dbReference type="Pfam" id="PF13556"/>
    </source>
</evidence>
<dbReference type="Proteomes" id="UP001304071">
    <property type="component" value="Chromosome 2"/>
</dbReference>
<gene>
    <name evidence="5" type="ORF">R8Z52_21100</name>
</gene>
<feature type="domain" description="Putative sugar diacid recognition" evidence="2">
    <location>
        <begin position="3"/>
        <end position="135"/>
    </location>
</feature>
<keyword evidence="6" id="KW-1185">Reference proteome</keyword>
<dbReference type="InterPro" id="IPR042070">
    <property type="entry name" value="PucR_C-HTH_sf"/>
</dbReference>
<dbReference type="InterPro" id="IPR041522">
    <property type="entry name" value="CdaR_GGDEF"/>
</dbReference>
<dbReference type="Pfam" id="PF13556">
    <property type="entry name" value="HTH_30"/>
    <property type="match status" value="1"/>
</dbReference>
<dbReference type="Pfam" id="PF05651">
    <property type="entry name" value="Diacid_rec"/>
    <property type="match status" value="1"/>
</dbReference>
<name>A0ABZ0QG72_9VIBR</name>
<dbReference type="EMBL" id="CP138204">
    <property type="protein sequence ID" value="WPC75430.1"/>
    <property type="molecule type" value="Genomic_DNA"/>
</dbReference>
<feature type="domain" description="PucR C-terminal helix-turn-helix" evidence="3">
    <location>
        <begin position="309"/>
        <end position="366"/>
    </location>
</feature>
<dbReference type="PANTHER" id="PTHR33744">
    <property type="entry name" value="CARBOHYDRATE DIACID REGULATOR"/>
    <property type="match status" value="1"/>
</dbReference>